<dbReference type="GO" id="GO:0005524">
    <property type="term" value="F:ATP binding"/>
    <property type="evidence" value="ECO:0007669"/>
    <property type="project" value="InterPro"/>
</dbReference>
<dbReference type="GO" id="GO:0003677">
    <property type="term" value="F:DNA binding"/>
    <property type="evidence" value="ECO:0007669"/>
    <property type="project" value="UniProtKB-KW"/>
</dbReference>
<keyword evidence="1" id="KW-0235">DNA replication</keyword>
<reference evidence="4" key="1">
    <citation type="journal article" date="2014" name="Front. Microbiol.">
        <title>High frequency of phylogenetically diverse reductive dehalogenase-homologous genes in deep subseafloor sedimentary metagenomes.</title>
        <authorList>
            <person name="Kawai M."/>
            <person name="Futagami T."/>
            <person name="Toyoda A."/>
            <person name="Takaki Y."/>
            <person name="Nishi S."/>
            <person name="Hori S."/>
            <person name="Arai W."/>
            <person name="Tsubouchi T."/>
            <person name="Morono Y."/>
            <person name="Uchiyama I."/>
            <person name="Ito T."/>
            <person name="Fujiyama A."/>
            <person name="Inagaki F."/>
            <person name="Takami H."/>
        </authorList>
    </citation>
    <scope>NUCLEOTIDE SEQUENCE</scope>
    <source>
        <strain evidence="4">Expedition CK06-06</strain>
    </source>
</reference>
<organism evidence="4">
    <name type="scientific">marine sediment metagenome</name>
    <dbReference type="NCBI Taxonomy" id="412755"/>
    <lineage>
        <taxon>unclassified sequences</taxon>
        <taxon>metagenomes</taxon>
        <taxon>ecological metagenomes</taxon>
    </lineage>
</organism>
<dbReference type="GO" id="GO:0003678">
    <property type="term" value="F:DNA helicase activity"/>
    <property type="evidence" value="ECO:0007669"/>
    <property type="project" value="InterPro"/>
</dbReference>
<accession>X1VCP1</accession>
<dbReference type="AlphaFoldDB" id="X1VCP1"/>
<dbReference type="InterPro" id="IPR036185">
    <property type="entry name" value="DNA_heli_DnaB-like_N_sf"/>
</dbReference>
<keyword evidence="2" id="KW-0238">DNA-binding</keyword>
<dbReference type="EMBL" id="BARW01034192">
    <property type="protein sequence ID" value="GAJ03985.1"/>
    <property type="molecule type" value="Genomic_DNA"/>
</dbReference>
<proteinExistence type="predicted"/>
<dbReference type="Gene3D" id="1.10.860.10">
    <property type="entry name" value="DNAb Helicase, Chain A"/>
    <property type="match status" value="1"/>
</dbReference>
<evidence type="ECO:0000313" key="4">
    <source>
        <dbReference type="EMBL" id="GAJ03985.1"/>
    </source>
</evidence>
<dbReference type="InterPro" id="IPR007693">
    <property type="entry name" value="DNA_helicase_DnaB-like_N"/>
</dbReference>
<dbReference type="Pfam" id="PF00772">
    <property type="entry name" value="DnaB"/>
    <property type="match status" value="1"/>
</dbReference>
<dbReference type="InterPro" id="IPR016136">
    <property type="entry name" value="DNA_helicase_N/primase_C"/>
</dbReference>
<evidence type="ECO:0000259" key="3">
    <source>
        <dbReference type="Pfam" id="PF00772"/>
    </source>
</evidence>
<comment type="caution">
    <text evidence="4">The sequence shown here is derived from an EMBL/GenBank/DDBJ whole genome shotgun (WGS) entry which is preliminary data.</text>
</comment>
<evidence type="ECO:0000256" key="2">
    <source>
        <dbReference type="ARBA" id="ARBA00023125"/>
    </source>
</evidence>
<protein>
    <recommendedName>
        <fullName evidence="3">DNA helicase DnaB-like N-terminal domain-containing protein</fullName>
    </recommendedName>
</protein>
<evidence type="ECO:0000256" key="1">
    <source>
        <dbReference type="ARBA" id="ARBA00022705"/>
    </source>
</evidence>
<dbReference type="GO" id="GO:0006260">
    <property type="term" value="P:DNA replication"/>
    <property type="evidence" value="ECO:0007669"/>
    <property type="project" value="UniProtKB-KW"/>
</dbReference>
<feature type="domain" description="DNA helicase DnaB-like N-terminal" evidence="3">
    <location>
        <begin position="7"/>
        <end position="40"/>
    </location>
</feature>
<name>X1VCP1_9ZZZZ</name>
<gene>
    <name evidence="4" type="ORF">S12H4_53655</name>
</gene>
<dbReference type="SUPFAM" id="SSF48024">
    <property type="entry name" value="N-terminal domain of DnaB helicase"/>
    <property type="match status" value="1"/>
</dbReference>
<sequence length="41" mass="4523">MELGRNPPQNISAEQAALGSMLLQEDDIDNFGDNLQNTSFK</sequence>